<dbReference type="RefSeq" id="WP_209054116.1">
    <property type="nucleotide sequence ID" value="NZ_CP072426.1"/>
</dbReference>
<dbReference type="EMBL" id="CP072426">
    <property type="protein sequence ID" value="QTL37974.1"/>
    <property type="molecule type" value="Genomic_DNA"/>
</dbReference>
<accession>A0ABX7VAN6</accession>
<evidence type="ECO:0000313" key="2">
    <source>
        <dbReference type="Proteomes" id="UP000665025"/>
    </source>
</evidence>
<dbReference type="Gene3D" id="3.30.2420.10">
    <property type="entry name" value="TonB"/>
    <property type="match status" value="1"/>
</dbReference>
<keyword evidence="2" id="KW-1185">Reference proteome</keyword>
<organism evidence="1 2">
    <name type="scientific">Pseudoalteromonas viridis</name>
    <dbReference type="NCBI Taxonomy" id="339617"/>
    <lineage>
        <taxon>Bacteria</taxon>
        <taxon>Pseudomonadati</taxon>
        <taxon>Pseudomonadota</taxon>
        <taxon>Gammaproteobacteria</taxon>
        <taxon>Alteromonadales</taxon>
        <taxon>Pseudoalteromonadaceae</taxon>
        <taxon>Pseudoalteromonas</taxon>
    </lineage>
</organism>
<evidence type="ECO:0000313" key="1">
    <source>
        <dbReference type="EMBL" id="QTL37974.1"/>
    </source>
</evidence>
<sequence>MKHLTLVPILVILLVGCQSINHSSEETGAAIESSIENREYIRPIVHISPAYPIKEANEKIEGECKVLFDLADGEYGSHPTNIRAVSCENSNFFKQCENALQKWLFKHVSKLDPRESPEGLITTCEFRL</sequence>
<dbReference type="PROSITE" id="PS51257">
    <property type="entry name" value="PROKAR_LIPOPROTEIN"/>
    <property type="match status" value="1"/>
</dbReference>
<evidence type="ECO:0008006" key="3">
    <source>
        <dbReference type="Google" id="ProtNLM"/>
    </source>
</evidence>
<dbReference type="Proteomes" id="UP000665025">
    <property type="component" value="Chromosome 2"/>
</dbReference>
<proteinExistence type="predicted"/>
<protein>
    <recommendedName>
        <fullName evidence="3">TonB C-terminal domain-containing protein</fullName>
    </recommendedName>
</protein>
<reference evidence="1 2" key="1">
    <citation type="submission" date="2021-03" db="EMBL/GenBank/DDBJ databases">
        <title>Complete Genome of Pseudoalteromonas viridis Strain BBR56, a new biocontrol bacterial candidate.</title>
        <authorList>
            <person name="Handayani D.P."/>
            <person name="Isnansetyo A."/>
            <person name="Istiqomah I."/>
            <person name="Jumina J."/>
        </authorList>
    </citation>
    <scope>NUCLEOTIDE SEQUENCE [LARGE SCALE GENOMIC DNA]</scope>
    <source>
        <strain evidence="1 2">BBR56</strain>
    </source>
</reference>
<name>A0ABX7VAN6_9GAMM</name>
<gene>
    <name evidence="1" type="ORF">J5X90_19735</name>
</gene>